<comment type="cofactor">
    <cofactor evidence="1">
        <name>heme b</name>
        <dbReference type="ChEBI" id="CHEBI:60344"/>
    </cofactor>
</comment>
<dbReference type="PANTHER" id="PTHR30529:SF1">
    <property type="entry name" value="CYTOCHROME B561 HOMOLOG 2"/>
    <property type="match status" value="1"/>
</dbReference>
<evidence type="ECO:0000256" key="1">
    <source>
        <dbReference type="ARBA" id="ARBA00001970"/>
    </source>
</evidence>
<keyword evidence="11 13" id="KW-0472">Membrane</keyword>
<name>A0A0N0MCY3_9HYPH</name>
<dbReference type="EMBL" id="LGSZ01000013">
    <property type="protein sequence ID" value="KPH82731.1"/>
    <property type="molecule type" value="Genomic_DNA"/>
</dbReference>
<dbReference type="Pfam" id="PF01292">
    <property type="entry name" value="Ni_hydr_CYTB"/>
    <property type="match status" value="1"/>
</dbReference>
<dbReference type="GO" id="GO:0005886">
    <property type="term" value="C:plasma membrane"/>
    <property type="evidence" value="ECO:0007669"/>
    <property type="project" value="UniProtKB-SubCell"/>
</dbReference>
<evidence type="ECO:0000313" key="15">
    <source>
        <dbReference type="EMBL" id="KPH82731.1"/>
    </source>
</evidence>
<dbReference type="InterPro" id="IPR016174">
    <property type="entry name" value="Di-haem_cyt_TM"/>
</dbReference>
<evidence type="ECO:0000313" key="16">
    <source>
        <dbReference type="Proteomes" id="UP000037822"/>
    </source>
</evidence>
<evidence type="ECO:0000256" key="6">
    <source>
        <dbReference type="ARBA" id="ARBA00022692"/>
    </source>
</evidence>
<dbReference type="InterPro" id="IPR011577">
    <property type="entry name" value="Cyt_b561_bac/Ni-Hgenase"/>
</dbReference>
<evidence type="ECO:0000256" key="12">
    <source>
        <dbReference type="ARBA" id="ARBA00037975"/>
    </source>
</evidence>
<dbReference type="PATRIC" id="fig|1526658.3.peg.3495"/>
<evidence type="ECO:0000256" key="8">
    <source>
        <dbReference type="ARBA" id="ARBA00022982"/>
    </source>
</evidence>
<keyword evidence="3" id="KW-0813">Transport</keyword>
<gene>
    <name evidence="15" type="ORF">AE618_02185</name>
</gene>
<dbReference type="InterPro" id="IPR052168">
    <property type="entry name" value="Cytochrome_b561_oxidase"/>
</dbReference>
<organism evidence="15 16">
    <name type="scientific">Bosea vaviloviae</name>
    <dbReference type="NCBI Taxonomy" id="1526658"/>
    <lineage>
        <taxon>Bacteria</taxon>
        <taxon>Pseudomonadati</taxon>
        <taxon>Pseudomonadota</taxon>
        <taxon>Alphaproteobacteria</taxon>
        <taxon>Hyphomicrobiales</taxon>
        <taxon>Boseaceae</taxon>
        <taxon>Bosea</taxon>
    </lineage>
</organism>
<evidence type="ECO:0000256" key="5">
    <source>
        <dbReference type="ARBA" id="ARBA00022617"/>
    </source>
</evidence>
<dbReference type="Gene3D" id="1.20.950.20">
    <property type="entry name" value="Transmembrane di-heme cytochromes, Chain C"/>
    <property type="match status" value="1"/>
</dbReference>
<dbReference type="SUPFAM" id="SSF81342">
    <property type="entry name" value="Transmembrane di-heme cytochromes"/>
    <property type="match status" value="1"/>
</dbReference>
<evidence type="ECO:0000256" key="3">
    <source>
        <dbReference type="ARBA" id="ARBA00022448"/>
    </source>
</evidence>
<evidence type="ECO:0000256" key="2">
    <source>
        <dbReference type="ARBA" id="ARBA00004651"/>
    </source>
</evidence>
<dbReference type="AlphaFoldDB" id="A0A0N0MCY3"/>
<reference evidence="15 16" key="1">
    <citation type="submission" date="2015-07" db="EMBL/GenBank/DDBJ databases">
        <title>Whole genome sequencing of Bosea vaviloviae isolated from cave pool.</title>
        <authorList>
            <person name="Tan N.E.H."/>
            <person name="Lee Y.P."/>
            <person name="Gan H.M."/>
            <person name="Barton H."/>
            <person name="Savka M.A."/>
        </authorList>
    </citation>
    <scope>NUCLEOTIDE SEQUENCE [LARGE SCALE GENOMIC DNA]</scope>
    <source>
        <strain evidence="15 16">SD260</strain>
    </source>
</reference>
<proteinExistence type="inferred from homology"/>
<feature type="transmembrane region" description="Helical" evidence="13">
    <location>
        <begin position="148"/>
        <end position="170"/>
    </location>
</feature>
<keyword evidence="10" id="KW-0408">Iron</keyword>
<feature type="transmembrane region" description="Helical" evidence="13">
    <location>
        <begin position="55"/>
        <end position="72"/>
    </location>
</feature>
<dbReference type="PANTHER" id="PTHR30529">
    <property type="entry name" value="CYTOCHROME B561"/>
    <property type="match status" value="1"/>
</dbReference>
<evidence type="ECO:0000256" key="11">
    <source>
        <dbReference type="ARBA" id="ARBA00023136"/>
    </source>
</evidence>
<feature type="domain" description="Cytochrome b561 bacterial/Ni-hydrogenase" evidence="14">
    <location>
        <begin position="15"/>
        <end position="181"/>
    </location>
</feature>
<dbReference type="GO" id="GO:0009055">
    <property type="term" value="F:electron transfer activity"/>
    <property type="evidence" value="ECO:0007669"/>
    <property type="project" value="InterPro"/>
</dbReference>
<evidence type="ECO:0000259" key="14">
    <source>
        <dbReference type="Pfam" id="PF01292"/>
    </source>
</evidence>
<feature type="transmembrane region" description="Helical" evidence="13">
    <location>
        <begin position="22"/>
        <end position="43"/>
    </location>
</feature>
<keyword evidence="7" id="KW-0479">Metal-binding</keyword>
<dbReference type="Proteomes" id="UP000037822">
    <property type="component" value="Unassembled WGS sequence"/>
</dbReference>
<keyword evidence="8" id="KW-0249">Electron transport</keyword>
<evidence type="ECO:0000256" key="10">
    <source>
        <dbReference type="ARBA" id="ARBA00023004"/>
    </source>
</evidence>
<keyword evidence="6 13" id="KW-0812">Transmembrane</keyword>
<dbReference type="GO" id="GO:0020037">
    <property type="term" value="F:heme binding"/>
    <property type="evidence" value="ECO:0007669"/>
    <property type="project" value="TreeGrafter"/>
</dbReference>
<comment type="subcellular location">
    <subcellularLocation>
        <location evidence="2">Cell membrane</location>
        <topology evidence="2">Multi-pass membrane protein</topology>
    </subcellularLocation>
</comment>
<comment type="caution">
    <text evidence="15">The sequence shown here is derived from an EMBL/GenBank/DDBJ whole genome shotgun (WGS) entry which is preliminary data.</text>
</comment>
<keyword evidence="4" id="KW-1003">Cell membrane</keyword>
<dbReference type="GO" id="GO:0022904">
    <property type="term" value="P:respiratory electron transport chain"/>
    <property type="evidence" value="ECO:0007669"/>
    <property type="project" value="InterPro"/>
</dbReference>
<feature type="transmembrane region" description="Helical" evidence="13">
    <location>
        <begin position="92"/>
        <end position="116"/>
    </location>
</feature>
<evidence type="ECO:0000256" key="7">
    <source>
        <dbReference type="ARBA" id="ARBA00022723"/>
    </source>
</evidence>
<protein>
    <recommendedName>
        <fullName evidence="14">Cytochrome b561 bacterial/Ni-hydrogenase domain-containing protein</fullName>
    </recommendedName>
</protein>
<evidence type="ECO:0000256" key="9">
    <source>
        <dbReference type="ARBA" id="ARBA00022989"/>
    </source>
</evidence>
<comment type="similarity">
    <text evidence="12">Belongs to the cytochrome b561 family.</text>
</comment>
<keyword evidence="16" id="KW-1185">Reference proteome</keyword>
<keyword evidence="9 13" id="KW-1133">Transmembrane helix</keyword>
<evidence type="ECO:0000256" key="13">
    <source>
        <dbReference type="SAM" id="Phobius"/>
    </source>
</evidence>
<sequence>MPSTASAPSIATGGYDSVARMLHWLMAFLILAVFMLGLLVDALPKAWEHGIVETHKVLGVGILLLVVVRFAWRLMHRPPASEPVSPLLDRAAWLGHSGLYALMLAVPVIGLVYTALRGQGIDFGLFSIPPIMARNRELGRTVREIHELTAYALIGLAGIHALAALWHHFIRKDATLLRMLPVAR</sequence>
<keyword evidence="5" id="KW-0349">Heme</keyword>
<dbReference type="OrthoDB" id="1247465at2"/>
<dbReference type="GO" id="GO:0046872">
    <property type="term" value="F:metal ion binding"/>
    <property type="evidence" value="ECO:0007669"/>
    <property type="project" value="UniProtKB-KW"/>
</dbReference>
<dbReference type="RefSeq" id="WP_054207424.1">
    <property type="nucleotide sequence ID" value="NZ_LGSZ01000013.1"/>
</dbReference>
<accession>A0A0N0MCY3</accession>
<evidence type="ECO:0000256" key="4">
    <source>
        <dbReference type="ARBA" id="ARBA00022475"/>
    </source>
</evidence>